<sequence length="360" mass="39781">DQITTLFETTIRNIPAIDLWQHGRSSFRDTVHHHILHYTPIPFILPAFPCKSSNLAKVSGVAPDKGEELALRTLYDFCLQVDEIYAPGGRVIIVSDGHVFSDLIGVDDEVVDTYGQLLAQMRTGITGPSDQHLLQFLSLPDLLQPSNFPTALLPKSEPQTLVSTTHTPEADLCRTILTSTCGTTPSTLRSELNDPTSPTLALYRGFSKFMLEDLSTHPSFTTLSKKQQKKTASKVAWEMVLRNQAYSNLVEALFPFAVRLSIHAHSNAGPKFGIRMLQGSVKVVRNLRSILDGVEGGEEEAGLHVPTPWHNVVCRVTGREGWVVCKRSVLLEGVKEGRIKMGWVEGHLEAGEGGYYVIEK</sequence>
<keyword evidence="2" id="KW-1185">Reference proteome</keyword>
<dbReference type="OrthoDB" id="429813at2759"/>
<reference evidence="1 2" key="1">
    <citation type="journal article" date="2018" name="Nat. Ecol. Evol.">
        <title>Pezizomycetes genomes reveal the molecular basis of ectomycorrhizal truffle lifestyle.</title>
        <authorList>
            <person name="Murat C."/>
            <person name="Payen T."/>
            <person name="Noel B."/>
            <person name="Kuo A."/>
            <person name="Morin E."/>
            <person name="Chen J."/>
            <person name="Kohler A."/>
            <person name="Krizsan K."/>
            <person name="Balestrini R."/>
            <person name="Da Silva C."/>
            <person name="Montanini B."/>
            <person name="Hainaut M."/>
            <person name="Levati E."/>
            <person name="Barry K.W."/>
            <person name="Belfiori B."/>
            <person name="Cichocki N."/>
            <person name="Clum A."/>
            <person name="Dockter R.B."/>
            <person name="Fauchery L."/>
            <person name="Guy J."/>
            <person name="Iotti M."/>
            <person name="Le Tacon F."/>
            <person name="Lindquist E.A."/>
            <person name="Lipzen A."/>
            <person name="Malagnac F."/>
            <person name="Mello A."/>
            <person name="Molinier V."/>
            <person name="Miyauchi S."/>
            <person name="Poulain J."/>
            <person name="Riccioni C."/>
            <person name="Rubini A."/>
            <person name="Sitrit Y."/>
            <person name="Splivallo R."/>
            <person name="Traeger S."/>
            <person name="Wang M."/>
            <person name="Zifcakova L."/>
            <person name="Wipf D."/>
            <person name="Zambonelli A."/>
            <person name="Paolocci F."/>
            <person name="Nowrousian M."/>
            <person name="Ottonello S."/>
            <person name="Baldrian P."/>
            <person name="Spatafora J.W."/>
            <person name="Henrissat B."/>
            <person name="Nagy L.G."/>
            <person name="Aury J.M."/>
            <person name="Wincker P."/>
            <person name="Grigoriev I.V."/>
            <person name="Bonfante P."/>
            <person name="Martin F.M."/>
        </authorList>
    </citation>
    <scope>NUCLEOTIDE SEQUENCE [LARGE SCALE GENOMIC DNA]</scope>
    <source>
        <strain evidence="1 2">RN42</strain>
    </source>
</reference>
<organism evidence="1 2">
    <name type="scientific">Ascobolus immersus RN42</name>
    <dbReference type="NCBI Taxonomy" id="1160509"/>
    <lineage>
        <taxon>Eukaryota</taxon>
        <taxon>Fungi</taxon>
        <taxon>Dikarya</taxon>
        <taxon>Ascomycota</taxon>
        <taxon>Pezizomycotina</taxon>
        <taxon>Pezizomycetes</taxon>
        <taxon>Pezizales</taxon>
        <taxon>Ascobolaceae</taxon>
        <taxon>Ascobolus</taxon>
    </lineage>
</organism>
<dbReference type="AlphaFoldDB" id="A0A3N4I8J0"/>
<dbReference type="PANTHER" id="PTHR37285:SF5">
    <property type="entry name" value="SPORE WALL MATURATION PROTEIN DIT1"/>
    <property type="match status" value="1"/>
</dbReference>
<protein>
    <recommendedName>
        <fullName evidence="3">Pyoverdine/dityrosine biosynthesis protein</fullName>
    </recommendedName>
</protein>
<evidence type="ECO:0008006" key="3">
    <source>
        <dbReference type="Google" id="ProtNLM"/>
    </source>
</evidence>
<proteinExistence type="predicted"/>
<accession>A0A3N4I8J0</accession>
<name>A0A3N4I8J0_ASCIM</name>
<dbReference type="InterPro" id="IPR007817">
    <property type="entry name" value="Isocyanide_synthase_DIT1"/>
</dbReference>
<feature type="non-terminal residue" evidence="1">
    <location>
        <position position="360"/>
    </location>
</feature>
<evidence type="ECO:0000313" key="1">
    <source>
        <dbReference type="EMBL" id="RPA80958.1"/>
    </source>
</evidence>
<dbReference type="Proteomes" id="UP000275078">
    <property type="component" value="Unassembled WGS sequence"/>
</dbReference>
<dbReference type="STRING" id="1160509.A0A3N4I8J0"/>
<gene>
    <name evidence="1" type="ORF">BJ508DRAFT_192692</name>
</gene>
<dbReference type="PANTHER" id="PTHR37285">
    <property type="entry name" value="SPORE WALL MATURATION PROTEIN DIT1"/>
    <property type="match status" value="1"/>
</dbReference>
<dbReference type="EMBL" id="ML119683">
    <property type="protein sequence ID" value="RPA80958.1"/>
    <property type="molecule type" value="Genomic_DNA"/>
</dbReference>
<dbReference type="Pfam" id="PF05141">
    <property type="entry name" value="DIT1_PvcA"/>
    <property type="match status" value="1"/>
</dbReference>
<evidence type="ECO:0000313" key="2">
    <source>
        <dbReference type="Proteomes" id="UP000275078"/>
    </source>
</evidence>
<feature type="non-terminal residue" evidence="1">
    <location>
        <position position="1"/>
    </location>
</feature>